<dbReference type="GO" id="GO:0019867">
    <property type="term" value="C:outer membrane"/>
    <property type="evidence" value="ECO:0007669"/>
    <property type="project" value="InterPro"/>
</dbReference>
<dbReference type="EMBL" id="CP007142">
    <property type="protein sequence ID" value="AJQ94285.1"/>
    <property type="molecule type" value="Genomic_DNA"/>
</dbReference>
<organism evidence="5 6">
    <name type="scientific">Gynuella sunshinyii YC6258</name>
    <dbReference type="NCBI Taxonomy" id="1445510"/>
    <lineage>
        <taxon>Bacteria</taxon>
        <taxon>Pseudomonadati</taxon>
        <taxon>Pseudomonadota</taxon>
        <taxon>Gammaproteobacteria</taxon>
        <taxon>Oceanospirillales</taxon>
        <taxon>Saccharospirillaceae</taxon>
        <taxon>Gynuella</taxon>
    </lineage>
</organism>
<dbReference type="RefSeq" id="WP_044616845.1">
    <property type="nucleotide sequence ID" value="NZ_CP007142.1"/>
</dbReference>
<gene>
    <name evidence="5" type="ORF">YC6258_02247</name>
</gene>
<accession>A0A0C5V496</accession>
<keyword evidence="2" id="KW-0472">Membrane</keyword>
<feature type="domain" description="Bacterial surface antigen (D15)" evidence="4">
    <location>
        <begin position="80"/>
        <end position="321"/>
    </location>
</feature>
<evidence type="ECO:0000256" key="2">
    <source>
        <dbReference type="ARBA" id="ARBA00023136"/>
    </source>
</evidence>
<dbReference type="KEGG" id="gsn:YC6258_02247"/>
<dbReference type="Gene3D" id="2.40.160.50">
    <property type="entry name" value="membrane protein fhac: a member of the omp85/tpsb transporter family"/>
    <property type="match status" value="1"/>
</dbReference>
<sequence>MLKAIPVLILLCLAVNSRADKDQWIWLPVVANAPETGFMVGLYATKLEASDDEGVPGNRYSFLVSGTSEGMYMAQVWPTWWLNANQSVTVGFGLNYWPGTYYENGNSEPKLEEEYESTNEVVRLSFDQRLVSELWIKLQWTLQWSDISSDDDNDLINDKTPGSDGGFYHGLGATLTWDKTDSRDFPRSGQKIEAGSTGYFSALGSAEQFMISEVSAMQYVPVLSDSTLAFKATYMTATDDTPFNKLPAPEGSSILRGANSAKFADYELLGVQGELRWVFSDRWGMDLFSDFAQVAPDFGKFGMNRFHNATGVGVRYNLAKGTRLNFRVDLALVDGEDIGTVVSFEEAF</sequence>
<reference evidence="5 6" key="1">
    <citation type="submission" date="2014-01" db="EMBL/GenBank/DDBJ databases">
        <title>Full genme sequencing of cellulolytic bacterium Gynuella sunshinyii YC6258T gen. nov., sp. nov.</title>
        <authorList>
            <person name="Khan H."/>
            <person name="Chung E.J."/>
            <person name="Chung Y.R."/>
        </authorList>
    </citation>
    <scope>NUCLEOTIDE SEQUENCE [LARGE SCALE GENOMIC DNA]</scope>
    <source>
        <strain evidence="5 6">YC6258</strain>
    </source>
</reference>
<dbReference type="HOGENOM" id="CLU_046092_0_0_6"/>
<comment type="subcellular location">
    <subcellularLocation>
        <location evidence="1">Membrane</location>
    </subcellularLocation>
</comment>
<dbReference type="InterPro" id="IPR000184">
    <property type="entry name" value="Bac_surfAg_D15"/>
</dbReference>
<dbReference type="AlphaFoldDB" id="A0A0C5V496"/>
<name>A0A0C5V496_9GAMM</name>
<keyword evidence="6" id="KW-1185">Reference proteome</keyword>
<dbReference type="Proteomes" id="UP000032266">
    <property type="component" value="Chromosome"/>
</dbReference>
<evidence type="ECO:0000313" key="5">
    <source>
        <dbReference type="EMBL" id="AJQ94285.1"/>
    </source>
</evidence>
<evidence type="ECO:0000256" key="1">
    <source>
        <dbReference type="ARBA" id="ARBA00004370"/>
    </source>
</evidence>
<keyword evidence="3" id="KW-0732">Signal</keyword>
<protein>
    <submittedName>
        <fullName evidence="5">Outer membrane protein</fullName>
    </submittedName>
</protein>
<dbReference type="STRING" id="1445510.YC6258_02247"/>
<feature type="chain" id="PRO_5002190985" evidence="3">
    <location>
        <begin position="20"/>
        <end position="348"/>
    </location>
</feature>
<evidence type="ECO:0000256" key="3">
    <source>
        <dbReference type="SAM" id="SignalP"/>
    </source>
</evidence>
<feature type="signal peptide" evidence="3">
    <location>
        <begin position="1"/>
        <end position="19"/>
    </location>
</feature>
<evidence type="ECO:0000313" key="6">
    <source>
        <dbReference type="Proteomes" id="UP000032266"/>
    </source>
</evidence>
<dbReference type="OrthoDB" id="6190735at2"/>
<evidence type="ECO:0000259" key="4">
    <source>
        <dbReference type="Pfam" id="PF01103"/>
    </source>
</evidence>
<dbReference type="Pfam" id="PF01103">
    <property type="entry name" value="Omp85"/>
    <property type="match status" value="1"/>
</dbReference>
<proteinExistence type="predicted"/>